<dbReference type="PATRIC" id="fig|1198232.3.peg.2067"/>
<dbReference type="InterPro" id="IPR003430">
    <property type="entry name" value="Phenol_Hydrox"/>
</dbReference>
<keyword evidence="5" id="KW-1185">Reference proteome</keyword>
<dbReference type="SMR" id="S5THQ8"/>
<dbReference type="HOGENOM" id="CLU_040795_0_0_6"/>
<dbReference type="InterPro" id="IPR009078">
    <property type="entry name" value="Ferritin-like_SF"/>
</dbReference>
<evidence type="ECO:0000256" key="1">
    <source>
        <dbReference type="ARBA" id="ARBA00023002"/>
    </source>
</evidence>
<dbReference type="InterPro" id="IPR007029">
    <property type="entry name" value="YHS_dom"/>
</dbReference>
<dbReference type="RefSeq" id="WP_020932958.1">
    <property type="nucleotide sequence ID" value="NC_021917.1"/>
</dbReference>
<gene>
    <name evidence="4" type="ORF">CYCME_2098</name>
</gene>
<evidence type="ECO:0000313" key="5">
    <source>
        <dbReference type="Proteomes" id="UP000015380"/>
    </source>
</evidence>
<dbReference type="EMBL" id="CP005996">
    <property type="protein sequence ID" value="AGS40412.1"/>
    <property type="molecule type" value="Genomic_DNA"/>
</dbReference>
<proteinExistence type="predicted"/>
<dbReference type="KEGG" id="cza:CYCME_2098"/>
<organism evidence="4 5">
    <name type="scientific">Cycloclasticus zancles 78-ME</name>
    <dbReference type="NCBI Taxonomy" id="1198232"/>
    <lineage>
        <taxon>Bacteria</taxon>
        <taxon>Pseudomonadati</taxon>
        <taxon>Pseudomonadota</taxon>
        <taxon>Gammaproteobacteria</taxon>
        <taxon>Thiotrichales</taxon>
        <taxon>Piscirickettsiaceae</taxon>
        <taxon>Cycloclasticus</taxon>
    </lineage>
</organism>
<dbReference type="Proteomes" id="UP000015380">
    <property type="component" value="Chromosome"/>
</dbReference>
<dbReference type="SUPFAM" id="SSF47240">
    <property type="entry name" value="Ferritin-like"/>
    <property type="match status" value="1"/>
</dbReference>
<keyword evidence="1" id="KW-0560">Oxidoreductase</keyword>
<feature type="domain" description="YHS" evidence="3">
    <location>
        <begin position="406"/>
        <end position="447"/>
    </location>
</feature>
<evidence type="ECO:0000256" key="2">
    <source>
        <dbReference type="ARBA" id="ARBA00023033"/>
    </source>
</evidence>
<evidence type="ECO:0000313" key="4">
    <source>
        <dbReference type="EMBL" id="AGS40412.1"/>
    </source>
</evidence>
<dbReference type="InterPro" id="IPR012348">
    <property type="entry name" value="RNR-like"/>
</dbReference>
<dbReference type="GO" id="GO:0004497">
    <property type="term" value="F:monooxygenase activity"/>
    <property type="evidence" value="ECO:0007669"/>
    <property type="project" value="UniProtKB-KW"/>
</dbReference>
<dbReference type="Pfam" id="PF04945">
    <property type="entry name" value="YHS"/>
    <property type="match status" value="1"/>
</dbReference>
<reference evidence="4 5" key="1">
    <citation type="submission" date="2013-05" db="EMBL/GenBank/DDBJ databases">
        <title>Between feast and famine: a lifestyle of most important marine PAH-degrading bacterium Cycloclasticus sp. 7ME.</title>
        <authorList>
            <person name="Yakimov M.M."/>
            <person name="Messina E."/>
            <person name="Genovese M."/>
            <person name="Denaro R."/>
            <person name="Crisafi F."/>
            <person name="Russo D."/>
            <person name="Cappello S."/>
            <person name="Santisi S."/>
            <person name="Smedile F."/>
            <person name="Golyshina O.V."/>
            <person name="Tran H."/>
            <person name="Pieper D.H."/>
            <person name="Golyshin P.N."/>
            <person name="Giuliano L."/>
        </authorList>
    </citation>
    <scope>NUCLEOTIDE SEQUENCE [LARGE SCALE GENOMIC DNA]</scope>
    <source>
        <strain evidence="4 5">78-ME</strain>
    </source>
</reference>
<name>S5THQ8_9GAMM</name>
<protein>
    <submittedName>
        <fullName evidence="4">Toluene-4-monooxygenase system protein A</fullName>
    </submittedName>
</protein>
<dbReference type="eggNOG" id="COG2348">
    <property type="taxonomic scope" value="Bacteria"/>
</dbReference>
<accession>S5THQ8</accession>
<keyword evidence="2 4" id="KW-0503">Monooxygenase</keyword>
<evidence type="ECO:0000259" key="3">
    <source>
        <dbReference type="Pfam" id="PF04945"/>
    </source>
</evidence>
<dbReference type="AlphaFoldDB" id="S5THQ8"/>
<dbReference type="Gene3D" id="1.10.620.20">
    <property type="entry name" value="Ribonucleotide Reductase, subunit A"/>
    <property type="match status" value="1"/>
</dbReference>
<sequence>MYQIPRAEWYDLTRATNWTYSYVTEDEVFPEEMSGASGISIEAWETYDEPYKVSYPEYVAIQREKDAGAYSVKAALERDAYVDRADPGWISTMIAHYGAIAVNEYAASLAEARMARFSKAPGNRNMATFGMLDENRHGQIQLYFPHANIKRNHQWNWAHKAMHTNEWASIAARSFFDDIMLCRDAIAVSIMLTFGFETGFTNMQFLGLAADASEAGDHTFASLISSVQTDEARHAQQGGPSLKILIENGHKEKAQQLVDISIWRAWKLFSVLTGPIMDYYTPLEHRSQSFKEFMVEWIIIQFERQLADLGLDAPWFWENLTKDLDVTHHGMHLGVWYWRPTVWWNPAAGASVKDREWLEEKYPGWNSTWGKCWDVITDNLNNGRESLTFPETLPYVCNMCQLPIVGTPGDGWDVKDFSLEYEGRLYHFGSEADRWCFEQDPERYKEHKNIIDRFLAGDIQPADIPGALMYMNLGPSEMGKDAHDYAWAAAFKKQADVA</sequence>
<reference evidence="5" key="2">
    <citation type="journal article" date="2016" name="Environ. Microbiol. Rep.">
        <title>Analysis of defence systems and a conjugative IncP-1 plasmid in the marine polyaromatic hydrocarbons-degrading bacterium Cycloclasticus sp. 78-ME.</title>
        <authorList>
            <person name="Yakimov M.M."/>
            <person name="Crisafi F."/>
            <person name="Messina E."/>
            <person name="Smedile F."/>
            <person name="Lopatina A."/>
            <person name="Denaro R."/>
            <person name="Pieper D.H."/>
            <person name="Golyshin P.N."/>
            <person name="Giuliano L."/>
        </authorList>
    </citation>
    <scope>NUCLEOTIDE SEQUENCE [LARGE SCALE GENOMIC DNA]</scope>
    <source>
        <strain evidence="5">78-ME</strain>
    </source>
</reference>
<dbReference type="Pfam" id="PF02332">
    <property type="entry name" value="Phenol_Hydrox"/>
    <property type="match status" value="1"/>
</dbReference>